<evidence type="ECO:0000313" key="2">
    <source>
        <dbReference type="Proteomes" id="UP001055879"/>
    </source>
</evidence>
<dbReference type="Proteomes" id="UP001055879">
    <property type="component" value="Linkage Group LG01"/>
</dbReference>
<reference evidence="2" key="1">
    <citation type="journal article" date="2022" name="Mol. Ecol. Resour.">
        <title>The genomes of chicory, endive, great burdock and yacon provide insights into Asteraceae palaeo-polyploidization history and plant inulin production.</title>
        <authorList>
            <person name="Fan W."/>
            <person name="Wang S."/>
            <person name="Wang H."/>
            <person name="Wang A."/>
            <person name="Jiang F."/>
            <person name="Liu H."/>
            <person name="Zhao H."/>
            <person name="Xu D."/>
            <person name="Zhang Y."/>
        </authorList>
    </citation>
    <scope>NUCLEOTIDE SEQUENCE [LARGE SCALE GENOMIC DNA]</scope>
    <source>
        <strain evidence="2">cv. Niubang</strain>
    </source>
</reference>
<keyword evidence="2" id="KW-1185">Reference proteome</keyword>
<sequence length="103" mass="11760">MYFGNNPTQLRIWKGLDGSFKPEFVKAILEEDNHQHNSTRQQRSRCQFACSVACSVACNHQPPSLATAAHVTPSLLLQKHTRIMKGRWCRIDELPVCFMTINC</sequence>
<reference evidence="1 2" key="2">
    <citation type="journal article" date="2022" name="Mol. Ecol. Resour.">
        <title>The genomes of chicory, endive, great burdock and yacon provide insights into Asteraceae paleo-polyploidization history and plant inulin production.</title>
        <authorList>
            <person name="Fan W."/>
            <person name="Wang S."/>
            <person name="Wang H."/>
            <person name="Wang A."/>
            <person name="Jiang F."/>
            <person name="Liu H."/>
            <person name="Zhao H."/>
            <person name="Xu D."/>
            <person name="Zhang Y."/>
        </authorList>
    </citation>
    <scope>NUCLEOTIDE SEQUENCE [LARGE SCALE GENOMIC DNA]</scope>
    <source>
        <strain evidence="2">cv. Niubang</strain>
    </source>
</reference>
<name>A0ACB9FIC5_ARCLA</name>
<proteinExistence type="predicted"/>
<organism evidence="1 2">
    <name type="scientific">Arctium lappa</name>
    <name type="common">Greater burdock</name>
    <name type="synonym">Lappa major</name>
    <dbReference type="NCBI Taxonomy" id="4217"/>
    <lineage>
        <taxon>Eukaryota</taxon>
        <taxon>Viridiplantae</taxon>
        <taxon>Streptophyta</taxon>
        <taxon>Embryophyta</taxon>
        <taxon>Tracheophyta</taxon>
        <taxon>Spermatophyta</taxon>
        <taxon>Magnoliopsida</taxon>
        <taxon>eudicotyledons</taxon>
        <taxon>Gunneridae</taxon>
        <taxon>Pentapetalae</taxon>
        <taxon>asterids</taxon>
        <taxon>campanulids</taxon>
        <taxon>Asterales</taxon>
        <taxon>Asteraceae</taxon>
        <taxon>Carduoideae</taxon>
        <taxon>Cardueae</taxon>
        <taxon>Arctiinae</taxon>
        <taxon>Arctium</taxon>
    </lineage>
</organism>
<dbReference type="EMBL" id="CM042047">
    <property type="protein sequence ID" value="KAI3770382.1"/>
    <property type="molecule type" value="Genomic_DNA"/>
</dbReference>
<protein>
    <submittedName>
        <fullName evidence="1">Uncharacterized protein</fullName>
    </submittedName>
</protein>
<evidence type="ECO:0000313" key="1">
    <source>
        <dbReference type="EMBL" id="KAI3770382.1"/>
    </source>
</evidence>
<comment type="caution">
    <text evidence="1">The sequence shown here is derived from an EMBL/GenBank/DDBJ whole genome shotgun (WGS) entry which is preliminary data.</text>
</comment>
<gene>
    <name evidence="1" type="ORF">L6452_01513</name>
</gene>
<accession>A0ACB9FIC5</accession>